<gene>
    <name evidence="5" type="ORF">METZ01_LOCUS447977</name>
</gene>
<dbReference type="AlphaFoldDB" id="A0A382ZI72"/>
<evidence type="ECO:0008006" key="6">
    <source>
        <dbReference type="Google" id="ProtNLM"/>
    </source>
</evidence>
<dbReference type="PANTHER" id="PTHR10746">
    <property type="entry name" value="50S RIBOSOMAL PROTEIN L4"/>
    <property type="match status" value="1"/>
</dbReference>
<evidence type="ECO:0000256" key="3">
    <source>
        <dbReference type="ARBA" id="ARBA00023274"/>
    </source>
</evidence>
<dbReference type="Pfam" id="PF00573">
    <property type="entry name" value="Ribosomal_L4"/>
    <property type="match status" value="1"/>
</dbReference>
<dbReference type="HAMAP" id="MF_01328_B">
    <property type="entry name" value="Ribosomal_uL4_B"/>
    <property type="match status" value="1"/>
</dbReference>
<dbReference type="GO" id="GO:0003735">
    <property type="term" value="F:structural constituent of ribosome"/>
    <property type="evidence" value="ECO:0007669"/>
    <property type="project" value="InterPro"/>
</dbReference>
<dbReference type="InterPro" id="IPR002136">
    <property type="entry name" value="Ribosomal_uL4"/>
</dbReference>
<organism evidence="5">
    <name type="scientific">marine metagenome</name>
    <dbReference type="NCBI Taxonomy" id="408172"/>
    <lineage>
        <taxon>unclassified sequences</taxon>
        <taxon>metagenomes</taxon>
        <taxon>ecological metagenomes</taxon>
    </lineage>
</organism>
<sequence>MKLDVYQKSGKKSTKKLSLDDAVFGIEPNEHSIYLAVNSEMAAMRQGTHSSKTKGEVRGTGAKPWRQKGTGRARVGYWRNPSRVHGSKAFGPKPHKYTKKVNRKVKVLARKSILSKKVLDNSFMVIDDLLLESCKTKEFVSILKNLKIDDKKITILMEEVSENLFYGSRNIKNLCVIQADSASAYDLLDNNIILSDLAGVNVLNKQLANSHVD</sequence>
<dbReference type="PANTHER" id="PTHR10746:SF6">
    <property type="entry name" value="LARGE RIBOSOMAL SUBUNIT PROTEIN UL4M"/>
    <property type="match status" value="1"/>
</dbReference>
<dbReference type="GO" id="GO:1990904">
    <property type="term" value="C:ribonucleoprotein complex"/>
    <property type="evidence" value="ECO:0007669"/>
    <property type="project" value="UniProtKB-KW"/>
</dbReference>
<accession>A0A382ZI72</accession>
<dbReference type="EMBL" id="UINC01184079">
    <property type="protein sequence ID" value="SVD95123.1"/>
    <property type="molecule type" value="Genomic_DNA"/>
</dbReference>
<dbReference type="InterPro" id="IPR013005">
    <property type="entry name" value="Ribosomal_uL4-like"/>
</dbReference>
<dbReference type="InterPro" id="IPR023574">
    <property type="entry name" value="Ribosomal_uL4_dom_sf"/>
</dbReference>
<feature type="region of interest" description="Disordered" evidence="4">
    <location>
        <begin position="47"/>
        <end position="70"/>
    </location>
</feature>
<evidence type="ECO:0000256" key="4">
    <source>
        <dbReference type="SAM" id="MobiDB-lite"/>
    </source>
</evidence>
<dbReference type="SUPFAM" id="SSF52166">
    <property type="entry name" value="Ribosomal protein L4"/>
    <property type="match status" value="1"/>
</dbReference>
<keyword evidence="2" id="KW-0689">Ribosomal protein</keyword>
<dbReference type="GO" id="GO:0005840">
    <property type="term" value="C:ribosome"/>
    <property type="evidence" value="ECO:0007669"/>
    <property type="project" value="UniProtKB-KW"/>
</dbReference>
<keyword evidence="3" id="KW-0687">Ribonucleoprotein</keyword>
<evidence type="ECO:0000313" key="5">
    <source>
        <dbReference type="EMBL" id="SVD95123.1"/>
    </source>
</evidence>
<evidence type="ECO:0000256" key="1">
    <source>
        <dbReference type="ARBA" id="ARBA00010528"/>
    </source>
</evidence>
<name>A0A382ZI72_9ZZZZ</name>
<evidence type="ECO:0000256" key="2">
    <source>
        <dbReference type="ARBA" id="ARBA00022980"/>
    </source>
</evidence>
<reference evidence="5" key="1">
    <citation type="submission" date="2018-05" db="EMBL/GenBank/DDBJ databases">
        <authorList>
            <person name="Lanie J.A."/>
            <person name="Ng W.-L."/>
            <person name="Kazmierczak K.M."/>
            <person name="Andrzejewski T.M."/>
            <person name="Davidsen T.M."/>
            <person name="Wayne K.J."/>
            <person name="Tettelin H."/>
            <person name="Glass J.I."/>
            <person name="Rusch D."/>
            <person name="Podicherti R."/>
            <person name="Tsui H.-C.T."/>
            <person name="Winkler M.E."/>
        </authorList>
    </citation>
    <scope>NUCLEOTIDE SEQUENCE</scope>
</reference>
<dbReference type="Gene3D" id="3.40.1370.10">
    <property type="match status" value="1"/>
</dbReference>
<dbReference type="NCBIfam" id="TIGR03953">
    <property type="entry name" value="rplD_bact"/>
    <property type="match status" value="1"/>
</dbReference>
<comment type="similarity">
    <text evidence="1">Belongs to the universal ribosomal protein uL4 family.</text>
</comment>
<proteinExistence type="inferred from homology"/>
<dbReference type="GO" id="GO:0006412">
    <property type="term" value="P:translation"/>
    <property type="evidence" value="ECO:0007669"/>
    <property type="project" value="InterPro"/>
</dbReference>
<protein>
    <recommendedName>
        <fullName evidence="6">50S ribosomal protein L4</fullName>
    </recommendedName>
</protein>